<keyword evidence="8" id="KW-0282">Flagellum</keyword>
<dbReference type="GO" id="GO:0009425">
    <property type="term" value="C:bacterial-type flagellum basal body"/>
    <property type="evidence" value="ECO:0007669"/>
    <property type="project" value="InterPro"/>
</dbReference>
<evidence type="ECO:0000256" key="1">
    <source>
        <dbReference type="ARBA" id="ARBA00004413"/>
    </source>
</evidence>
<keyword evidence="8" id="KW-0969">Cilium</keyword>
<evidence type="ECO:0000256" key="3">
    <source>
        <dbReference type="ARBA" id="ARBA00022475"/>
    </source>
</evidence>
<keyword evidence="3" id="KW-1003">Cell membrane</keyword>
<evidence type="ECO:0000313" key="8">
    <source>
        <dbReference type="EMBL" id="BBO24194.1"/>
    </source>
</evidence>
<dbReference type="EMBL" id="AP021858">
    <property type="protein sequence ID" value="BBO24194.1"/>
    <property type="molecule type" value="Genomic_DNA"/>
</dbReference>
<comment type="similarity">
    <text evidence="2">Belongs to the FliN/MopA/SpaO family.</text>
</comment>
<dbReference type="GO" id="GO:0003774">
    <property type="term" value="F:cytoskeletal motor activity"/>
    <property type="evidence" value="ECO:0007669"/>
    <property type="project" value="InterPro"/>
</dbReference>
<keyword evidence="6" id="KW-0472">Membrane</keyword>
<dbReference type="PANTHER" id="PTHR43484:SF1">
    <property type="entry name" value="FLAGELLAR MOTOR SWITCH PROTEIN FLIN"/>
    <property type="match status" value="1"/>
</dbReference>
<dbReference type="Proteomes" id="UP000662873">
    <property type="component" value="Chromosome"/>
</dbReference>
<dbReference type="Pfam" id="PF01052">
    <property type="entry name" value="FliMN_C"/>
    <property type="match status" value="1"/>
</dbReference>
<keyword evidence="8" id="KW-0966">Cell projection</keyword>
<proteinExistence type="inferred from homology"/>
<dbReference type="InterPro" id="IPR001172">
    <property type="entry name" value="FliN_T3SS_HrcQb"/>
</dbReference>
<organism evidence="8 9">
    <name type="scientific">Candidatus Nitrosymbiomonas proteolyticus</name>
    <dbReference type="NCBI Taxonomy" id="2608984"/>
    <lineage>
        <taxon>Bacteria</taxon>
        <taxon>Bacillati</taxon>
        <taxon>Armatimonadota</taxon>
        <taxon>Armatimonadota incertae sedis</taxon>
        <taxon>Candidatus Nitrosymbiomonas</taxon>
    </lineage>
</organism>
<dbReference type="InterPro" id="IPR001543">
    <property type="entry name" value="FliN-like_C"/>
</dbReference>
<comment type="subcellular location">
    <subcellularLocation>
        <location evidence="1">Cell membrane</location>
        <topology evidence="1">Peripheral membrane protein</topology>
        <orientation evidence="1">Cytoplasmic side</orientation>
    </subcellularLocation>
</comment>
<gene>
    <name evidence="8" type="ORF">NPRO_17890</name>
</gene>
<name>A0A809SET2_9BACT</name>
<dbReference type="GO" id="GO:0005886">
    <property type="term" value="C:plasma membrane"/>
    <property type="evidence" value="ECO:0007669"/>
    <property type="project" value="UniProtKB-SubCell"/>
</dbReference>
<dbReference type="GO" id="GO:0071973">
    <property type="term" value="P:bacterial-type flagellum-dependent cell motility"/>
    <property type="evidence" value="ECO:0007669"/>
    <property type="project" value="InterPro"/>
</dbReference>
<evidence type="ECO:0000259" key="7">
    <source>
        <dbReference type="Pfam" id="PF01052"/>
    </source>
</evidence>
<dbReference type="GO" id="GO:0006935">
    <property type="term" value="P:chemotaxis"/>
    <property type="evidence" value="ECO:0007669"/>
    <property type="project" value="UniProtKB-KW"/>
</dbReference>
<feature type="domain" description="Flagellar motor switch protein FliN-like C-terminal" evidence="7">
    <location>
        <begin position="218"/>
        <end position="288"/>
    </location>
</feature>
<keyword evidence="4" id="KW-0145">Chemotaxis</keyword>
<sequence length="301" mass="32312">MESIHPSLFDRFTALQADLWQQVSLRVSETAGQALTIGGEVEIKQLPLDALSTLEDPVLLVRFAFGDTPENMQLLWLSGETAKQLLKATKSVEAEAFDESHVGELRTVMESMVQGICVGITDLHGSPVVATGLSVRFQPVEAPENFKSVETILHVAAPITASGVEGKLFWMLDPSTCGWMLGDSDGLDAGRSEPFGSLEAPTSFGGSSMGADSAGIELLLDIPLEISVELGRLKMLIRDVLDLGTGSIVEIDRAAGEPVDVMVNGRLVAKGEVVVIEDNFGVRITEILTPQERLEKLNEVA</sequence>
<evidence type="ECO:0000256" key="4">
    <source>
        <dbReference type="ARBA" id="ARBA00022500"/>
    </source>
</evidence>
<dbReference type="Gene3D" id="2.30.330.10">
    <property type="entry name" value="SpoA-like"/>
    <property type="match status" value="1"/>
</dbReference>
<dbReference type="PRINTS" id="PR00956">
    <property type="entry name" value="FLGMOTORFLIN"/>
</dbReference>
<accession>A0A809SET2</accession>
<dbReference type="AlphaFoldDB" id="A0A809SET2"/>
<dbReference type="InterPro" id="IPR051469">
    <property type="entry name" value="FliN/MopA/SpaO"/>
</dbReference>
<dbReference type="PANTHER" id="PTHR43484">
    <property type="match status" value="1"/>
</dbReference>
<dbReference type="KEGG" id="npy:NPRO_17890"/>
<dbReference type="InterPro" id="IPR036429">
    <property type="entry name" value="SpoA-like_sf"/>
</dbReference>
<dbReference type="SUPFAM" id="SSF101801">
    <property type="entry name" value="Surface presentation of antigens (SPOA)"/>
    <property type="match status" value="1"/>
</dbReference>
<evidence type="ECO:0000256" key="2">
    <source>
        <dbReference type="ARBA" id="ARBA00009226"/>
    </source>
</evidence>
<reference evidence="8" key="1">
    <citation type="journal article" name="DNA Res.">
        <title>The physiological potential of anammox bacteria as revealed by their core genome structure.</title>
        <authorList>
            <person name="Okubo T."/>
            <person name="Toyoda A."/>
            <person name="Fukuhara K."/>
            <person name="Uchiyama I."/>
            <person name="Harigaya Y."/>
            <person name="Kuroiwa M."/>
            <person name="Suzuki T."/>
            <person name="Murakami Y."/>
            <person name="Suwa Y."/>
            <person name="Takami H."/>
        </authorList>
    </citation>
    <scope>NUCLEOTIDE SEQUENCE</scope>
    <source>
        <strain evidence="8">317325-2</strain>
    </source>
</reference>
<keyword evidence="5" id="KW-0283">Flagellar rotation</keyword>
<evidence type="ECO:0000313" key="9">
    <source>
        <dbReference type="Proteomes" id="UP000662873"/>
    </source>
</evidence>
<protein>
    <submittedName>
        <fullName evidence="8">Flagellar motor switch protein FliN</fullName>
    </submittedName>
</protein>
<dbReference type="InterPro" id="IPR012826">
    <property type="entry name" value="FliN"/>
</dbReference>
<evidence type="ECO:0000256" key="6">
    <source>
        <dbReference type="ARBA" id="ARBA00023136"/>
    </source>
</evidence>
<evidence type="ECO:0000256" key="5">
    <source>
        <dbReference type="ARBA" id="ARBA00022779"/>
    </source>
</evidence>
<dbReference type="NCBIfam" id="TIGR02480">
    <property type="entry name" value="fliN"/>
    <property type="match status" value="1"/>
</dbReference>